<accession>A0A9P4HQ56</accession>
<feature type="compositionally biased region" description="Polar residues" evidence="1">
    <location>
        <begin position="31"/>
        <end position="42"/>
    </location>
</feature>
<dbReference type="EMBL" id="ML978728">
    <property type="protein sequence ID" value="KAF2085839.1"/>
    <property type="molecule type" value="Genomic_DNA"/>
</dbReference>
<feature type="compositionally biased region" description="Low complexity" evidence="1">
    <location>
        <begin position="132"/>
        <end position="163"/>
    </location>
</feature>
<evidence type="ECO:0000313" key="2">
    <source>
        <dbReference type="EMBL" id="KAF2085839.1"/>
    </source>
</evidence>
<dbReference type="AlphaFoldDB" id="A0A9P4HQ56"/>
<feature type="compositionally biased region" description="Basic and acidic residues" evidence="1">
    <location>
        <begin position="1"/>
        <end position="11"/>
    </location>
</feature>
<keyword evidence="3" id="KW-1185">Reference proteome</keyword>
<proteinExistence type="predicted"/>
<comment type="caution">
    <text evidence="2">The sequence shown here is derived from an EMBL/GenBank/DDBJ whole genome shotgun (WGS) entry which is preliminary data.</text>
</comment>
<feature type="compositionally biased region" description="Low complexity" evidence="1">
    <location>
        <begin position="281"/>
        <end position="301"/>
    </location>
</feature>
<evidence type="ECO:0000313" key="3">
    <source>
        <dbReference type="Proteomes" id="UP000799776"/>
    </source>
</evidence>
<feature type="compositionally biased region" description="Polar residues" evidence="1">
    <location>
        <begin position="478"/>
        <end position="506"/>
    </location>
</feature>
<dbReference type="OrthoDB" id="4153178at2759"/>
<feature type="compositionally biased region" description="Polar residues" evidence="1">
    <location>
        <begin position="82"/>
        <end position="93"/>
    </location>
</feature>
<feature type="compositionally biased region" description="Polar residues" evidence="1">
    <location>
        <begin position="367"/>
        <end position="400"/>
    </location>
</feature>
<gene>
    <name evidence="2" type="ORF">K490DRAFT_67438</name>
</gene>
<sequence>MSPPSSRHEHLSPQPSPRSSTRRRPLHERSPSLTNATSTQPTIRVVDDPGADNVYAKSPFPSEAAHLLPPRQSGAAFEDQGCNVSSPNPSATAPTRMLPGGSVADRIASFESIQSTTTLVPKPPQLHRSQRDSTASTRTSDADTFVDTPFTPSSSRFSQSTTPPSSPPPEENEKRDSLGSLAVLQEGKPLHTAPTIRPVIPSLSSIAEPRDPPDRKLSGSSIPSSSSSATPTLRHTEGDLQGSRSLDSNPPHPSPSHHTRASSWNSARCVQSTRKVPAELSQSQSRQTPSSSDDSLADLSIIPPPSSRSSERPRSATSPVHPTHAARTVTLEDGATLQYPLVRPPSASGSWVESRVLPKHPSRMTERSSNGHKWSSALSTIESATEPRTSQSLGSTSVLNSEEARRRQTLSSFVSSNIAEGPSSSEASVPIPRPLFSPRAARSPTAGRDSGEHGDTVGDLYSPPLRQQRSGNFRRWSVESSRPATAASNRSSYTVNVTNTLPEWTR</sequence>
<feature type="compositionally biased region" description="Polar residues" evidence="1">
    <location>
        <begin position="409"/>
        <end position="427"/>
    </location>
</feature>
<dbReference type="Proteomes" id="UP000799776">
    <property type="component" value="Unassembled WGS sequence"/>
</dbReference>
<evidence type="ECO:0000256" key="1">
    <source>
        <dbReference type="SAM" id="MobiDB-lite"/>
    </source>
</evidence>
<reference evidence="2" key="1">
    <citation type="journal article" date="2020" name="Stud. Mycol.">
        <title>101 Dothideomycetes genomes: a test case for predicting lifestyles and emergence of pathogens.</title>
        <authorList>
            <person name="Haridas S."/>
            <person name="Albert R."/>
            <person name="Binder M."/>
            <person name="Bloem J."/>
            <person name="Labutti K."/>
            <person name="Salamov A."/>
            <person name="Andreopoulos B."/>
            <person name="Baker S."/>
            <person name="Barry K."/>
            <person name="Bills G."/>
            <person name="Bluhm B."/>
            <person name="Cannon C."/>
            <person name="Castanera R."/>
            <person name="Culley D."/>
            <person name="Daum C."/>
            <person name="Ezra D."/>
            <person name="Gonzalez J."/>
            <person name="Henrissat B."/>
            <person name="Kuo A."/>
            <person name="Liang C."/>
            <person name="Lipzen A."/>
            <person name="Lutzoni F."/>
            <person name="Magnuson J."/>
            <person name="Mondo S."/>
            <person name="Nolan M."/>
            <person name="Ohm R."/>
            <person name="Pangilinan J."/>
            <person name="Park H.-J."/>
            <person name="Ramirez L."/>
            <person name="Alfaro M."/>
            <person name="Sun H."/>
            <person name="Tritt A."/>
            <person name="Yoshinaga Y."/>
            <person name="Zwiers L.-H."/>
            <person name="Turgeon B."/>
            <person name="Goodwin S."/>
            <person name="Spatafora J."/>
            <person name="Crous P."/>
            <person name="Grigoriev I."/>
        </authorList>
    </citation>
    <scope>NUCLEOTIDE SEQUENCE</scope>
    <source>
        <strain evidence="2">CBS 121410</strain>
    </source>
</reference>
<feature type="compositionally biased region" description="Basic and acidic residues" evidence="1">
    <location>
        <begin position="208"/>
        <end position="217"/>
    </location>
</feature>
<name>A0A9P4HQ56_9PEZI</name>
<feature type="compositionally biased region" description="Low complexity" evidence="1">
    <location>
        <begin position="218"/>
        <end position="228"/>
    </location>
</feature>
<feature type="compositionally biased region" description="Polar residues" evidence="1">
    <location>
        <begin position="261"/>
        <end position="274"/>
    </location>
</feature>
<protein>
    <submittedName>
        <fullName evidence="2">Uncharacterized protein</fullName>
    </submittedName>
</protein>
<organism evidence="2 3">
    <name type="scientific">Saccharata proteae CBS 121410</name>
    <dbReference type="NCBI Taxonomy" id="1314787"/>
    <lineage>
        <taxon>Eukaryota</taxon>
        <taxon>Fungi</taxon>
        <taxon>Dikarya</taxon>
        <taxon>Ascomycota</taxon>
        <taxon>Pezizomycotina</taxon>
        <taxon>Dothideomycetes</taxon>
        <taxon>Dothideomycetes incertae sedis</taxon>
        <taxon>Botryosphaeriales</taxon>
        <taxon>Saccharataceae</taxon>
        <taxon>Saccharata</taxon>
    </lineage>
</organism>
<feature type="region of interest" description="Disordered" evidence="1">
    <location>
        <begin position="1"/>
        <end position="506"/>
    </location>
</feature>